<sequence>MEGSGGRLVKKAKQVRKIVHLLLIGQSGLSEQALVYEYAENGFLKEMGDAGFGENSLSLSWKMRLKVAKDIANAIMLPSYCFSEAYNPYEDTAFKFFFWDKDVPKLCNFSDSLPNPEGQMHDRVEIYDNPEHLLAVPIHKDRATQGRVGAITPTEFLKKKSYI</sequence>
<accession>A0A2P5AVA7</accession>
<dbReference type="OrthoDB" id="75710at2759"/>
<proteinExistence type="predicted"/>
<dbReference type="EMBL" id="JXTC01000685">
    <property type="protein sequence ID" value="PON40497.1"/>
    <property type="molecule type" value="Genomic_DNA"/>
</dbReference>
<keyword evidence="2" id="KW-1185">Reference proteome</keyword>
<evidence type="ECO:0000313" key="1">
    <source>
        <dbReference type="EMBL" id="PON40497.1"/>
    </source>
</evidence>
<name>A0A2P5AVA7_TREOI</name>
<dbReference type="InParanoid" id="A0A2P5AVA7"/>
<reference evidence="2" key="1">
    <citation type="submission" date="2016-06" db="EMBL/GenBank/DDBJ databases">
        <title>Parallel loss of symbiosis genes in relatives of nitrogen-fixing non-legume Parasponia.</title>
        <authorList>
            <person name="Van Velzen R."/>
            <person name="Holmer R."/>
            <person name="Bu F."/>
            <person name="Rutten L."/>
            <person name="Van Zeijl A."/>
            <person name="Liu W."/>
            <person name="Santuari L."/>
            <person name="Cao Q."/>
            <person name="Sharma T."/>
            <person name="Shen D."/>
            <person name="Roswanjaya Y."/>
            <person name="Wardhani T."/>
            <person name="Kalhor M.S."/>
            <person name="Jansen J."/>
            <person name="Van den Hoogen J."/>
            <person name="Gungor B."/>
            <person name="Hartog M."/>
            <person name="Hontelez J."/>
            <person name="Verver J."/>
            <person name="Yang W.-C."/>
            <person name="Schijlen E."/>
            <person name="Repin R."/>
            <person name="Schilthuizen M."/>
            <person name="Schranz E."/>
            <person name="Heidstra R."/>
            <person name="Miyata K."/>
            <person name="Fedorova E."/>
            <person name="Kohlen W."/>
            <person name="Bisseling T."/>
            <person name="Smit S."/>
            <person name="Geurts R."/>
        </authorList>
    </citation>
    <scope>NUCLEOTIDE SEQUENCE [LARGE SCALE GENOMIC DNA]</scope>
    <source>
        <strain evidence="2">cv. RG33-2</strain>
    </source>
</reference>
<dbReference type="AlphaFoldDB" id="A0A2P5AVA7"/>
<dbReference type="Proteomes" id="UP000237000">
    <property type="component" value="Unassembled WGS sequence"/>
</dbReference>
<gene>
    <name evidence="1" type="ORF">TorRG33x02_340160</name>
</gene>
<organism evidence="1 2">
    <name type="scientific">Trema orientale</name>
    <name type="common">Charcoal tree</name>
    <name type="synonym">Celtis orientalis</name>
    <dbReference type="NCBI Taxonomy" id="63057"/>
    <lineage>
        <taxon>Eukaryota</taxon>
        <taxon>Viridiplantae</taxon>
        <taxon>Streptophyta</taxon>
        <taxon>Embryophyta</taxon>
        <taxon>Tracheophyta</taxon>
        <taxon>Spermatophyta</taxon>
        <taxon>Magnoliopsida</taxon>
        <taxon>eudicotyledons</taxon>
        <taxon>Gunneridae</taxon>
        <taxon>Pentapetalae</taxon>
        <taxon>rosids</taxon>
        <taxon>fabids</taxon>
        <taxon>Rosales</taxon>
        <taxon>Cannabaceae</taxon>
        <taxon>Trema</taxon>
    </lineage>
</organism>
<protein>
    <submittedName>
        <fullName evidence="1">Uncharacterized protein</fullName>
    </submittedName>
</protein>
<evidence type="ECO:0000313" key="2">
    <source>
        <dbReference type="Proteomes" id="UP000237000"/>
    </source>
</evidence>
<dbReference type="Gene3D" id="1.10.510.10">
    <property type="entry name" value="Transferase(Phosphotransferase) domain 1"/>
    <property type="match status" value="1"/>
</dbReference>
<comment type="caution">
    <text evidence="1">The sequence shown here is derived from an EMBL/GenBank/DDBJ whole genome shotgun (WGS) entry which is preliminary data.</text>
</comment>
<dbReference type="STRING" id="63057.A0A2P5AVA7"/>